<evidence type="ECO:0000313" key="4">
    <source>
        <dbReference type="Proteomes" id="UP000324897"/>
    </source>
</evidence>
<feature type="compositionally biased region" description="Basic and acidic residues" evidence="1">
    <location>
        <begin position="301"/>
        <end position="316"/>
    </location>
</feature>
<dbReference type="EMBL" id="RWGY01000009">
    <property type="protein sequence ID" value="TVU36109.1"/>
    <property type="molecule type" value="Genomic_DNA"/>
</dbReference>
<feature type="non-terminal residue" evidence="3">
    <location>
        <position position="1"/>
    </location>
</feature>
<evidence type="ECO:0000256" key="1">
    <source>
        <dbReference type="SAM" id="MobiDB-lite"/>
    </source>
</evidence>
<dbReference type="AlphaFoldDB" id="A0A5J9VIR7"/>
<gene>
    <name evidence="3" type="ORF">EJB05_18025</name>
</gene>
<feature type="domain" description="Nucleoplasmin-like" evidence="2">
    <location>
        <begin position="175"/>
        <end position="259"/>
    </location>
</feature>
<feature type="compositionally biased region" description="Basic and acidic residues" evidence="1">
    <location>
        <begin position="137"/>
        <end position="148"/>
    </location>
</feature>
<dbReference type="OrthoDB" id="2019803at2759"/>
<feature type="region of interest" description="Disordered" evidence="1">
    <location>
        <begin position="134"/>
        <end position="164"/>
    </location>
</feature>
<comment type="caution">
    <text evidence="3">The sequence shown here is derived from an EMBL/GenBank/DDBJ whole genome shotgun (WGS) entry which is preliminary data.</text>
</comment>
<dbReference type="Proteomes" id="UP000324897">
    <property type="component" value="Unassembled WGS sequence"/>
</dbReference>
<accession>A0A5J9VIR7</accession>
<name>A0A5J9VIR7_9POAL</name>
<feature type="compositionally biased region" description="Polar residues" evidence="1">
    <location>
        <begin position="286"/>
        <end position="297"/>
    </location>
</feature>
<dbReference type="Gramene" id="TVU36109">
    <property type="protein sequence ID" value="TVU36109"/>
    <property type="gene ID" value="EJB05_18025"/>
</dbReference>
<evidence type="ECO:0000313" key="3">
    <source>
        <dbReference type="EMBL" id="TVU36109.1"/>
    </source>
</evidence>
<proteinExistence type="predicted"/>
<evidence type="ECO:0000259" key="2">
    <source>
        <dbReference type="Pfam" id="PF17800"/>
    </source>
</evidence>
<dbReference type="Gene3D" id="2.60.120.340">
    <property type="entry name" value="Nucleoplasmin core domain"/>
    <property type="match status" value="2"/>
</dbReference>
<feature type="region of interest" description="Disordered" evidence="1">
    <location>
        <begin position="286"/>
        <end position="415"/>
    </location>
</feature>
<feature type="compositionally biased region" description="Basic residues" evidence="1">
    <location>
        <begin position="402"/>
        <end position="415"/>
    </location>
</feature>
<sequence>MHRRVVVKPGETLKCDPGELYCAVTQIALEGGRGNENVEVFVKVNGNILLMATLSAFRHPQYATELVFEKEFEILHTSKMRNISVIGYRFSNDDENKEANICSEKLAAPRHVAAQSSKPKVTLEKRKIPGKLSVVGRSDDGENAEGKNRPVKTPLKTPVEKKAKKTTSFTGKNIGVVVRPGETVKCDPGEIYCHLSQIALQAGMGNEDVRVFVKVSGQEILLGTLSVGKYPQHTTSLVFDKEFELLHTSKTSNIFAIGYKFTTSDASTGEDDESDDEVPLAIPLYSNSEESATTQSAKPKPTLEEAKSPGKVKADVDGNDEDDSDESKSGDDEDSSDEDDSENSDEGVVEEDSPKKAKANIRPAKTPLKTSLVKKAKIETPSKTGSSTAKKSGHVHVETPHPLKKVKKTPNRQHL</sequence>
<dbReference type="Pfam" id="PF17800">
    <property type="entry name" value="NPL"/>
    <property type="match status" value="2"/>
</dbReference>
<protein>
    <recommendedName>
        <fullName evidence="2">Nucleoplasmin-like domain-containing protein</fullName>
    </recommendedName>
</protein>
<keyword evidence="4" id="KW-1185">Reference proteome</keyword>
<organism evidence="3 4">
    <name type="scientific">Eragrostis curvula</name>
    <name type="common">weeping love grass</name>
    <dbReference type="NCBI Taxonomy" id="38414"/>
    <lineage>
        <taxon>Eukaryota</taxon>
        <taxon>Viridiplantae</taxon>
        <taxon>Streptophyta</taxon>
        <taxon>Embryophyta</taxon>
        <taxon>Tracheophyta</taxon>
        <taxon>Spermatophyta</taxon>
        <taxon>Magnoliopsida</taxon>
        <taxon>Liliopsida</taxon>
        <taxon>Poales</taxon>
        <taxon>Poaceae</taxon>
        <taxon>PACMAD clade</taxon>
        <taxon>Chloridoideae</taxon>
        <taxon>Eragrostideae</taxon>
        <taxon>Eragrostidinae</taxon>
        <taxon>Eragrostis</taxon>
    </lineage>
</organism>
<dbReference type="InterPro" id="IPR041232">
    <property type="entry name" value="NPL"/>
</dbReference>
<reference evidence="3 4" key="1">
    <citation type="journal article" date="2019" name="Sci. Rep.">
        <title>A high-quality genome of Eragrostis curvula grass provides insights into Poaceae evolution and supports new strategies to enhance forage quality.</title>
        <authorList>
            <person name="Carballo J."/>
            <person name="Santos B.A.C.M."/>
            <person name="Zappacosta D."/>
            <person name="Garbus I."/>
            <person name="Selva J.P."/>
            <person name="Gallo C.A."/>
            <person name="Diaz A."/>
            <person name="Albertini E."/>
            <person name="Caccamo M."/>
            <person name="Echenique V."/>
        </authorList>
    </citation>
    <scope>NUCLEOTIDE SEQUENCE [LARGE SCALE GENOMIC DNA]</scope>
    <source>
        <strain evidence="4">cv. Victoria</strain>
        <tissue evidence="3">Leaf</tissue>
    </source>
</reference>
<feature type="compositionally biased region" description="Acidic residues" evidence="1">
    <location>
        <begin position="317"/>
        <end position="351"/>
    </location>
</feature>
<feature type="domain" description="Nucleoplasmin-like" evidence="2">
    <location>
        <begin position="5"/>
        <end position="88"/>
    </location>
</feature>